<dbReference type="KEGG" id="cmv:CMUST_10645"/>
<evidence type="ECO:0000313" key="2">
    <source>
        <dbReference type="Proteomes" id="UP000035199"/>
    </source>
</evidence>
<dbReference type="PATRIC" id="fig|571915.4.peg.2265"/>
<dbReference type="AlphaFoldDB" id="A0A0G3H107"/>
<dbReference type="Proteomes" id="UP000035199">
    <property type="component" value="Chromosome"/>
</dbReference>
<keyword evidence="2" id="KW-1185">Reference proteome</keyword>
<sequence length="147" mass="16654">MDQQEIARILTILDDIEDGIVETDYELFIQKTFRFIEAEIVPLAKDAKSAESLAHLVEYGERFLSGELSAADLQSAWDVSPAKRIARSDDLREKAIAIVTSFCVSADFLTNVTPDDQQDSHVSYLVHWLYGINQNTTLCEKFYSLFV</sequence>
<protein>
    <submittedName>
        <fullName evidence="1">Uncharacterized protein</fullName>
    </submittedName>
</protein>
<dbReference type="STRING" id="571915.CMUST_10645"/>
<proteinExistence type="predicted"/>
<reference evidence="1 2" key="1">
    <citation type="journal article" date="2015" name="Genome Announc.">
        <title>Complete Genome Sequence of the Type Strain Corynebacterium mustelae DSM 45274, Isolated from Various Tissues of a Male Ferret with Lethal Sepsis.</title>
        <authorList>
            <person name="Ruckert C."/>
            <person name="Eimer J."/>
            <person name="Winkler A."/>
            <person name="Tauch A."/>
        </authorList>
    </citation>
    <scope>NUCLEOTIDE SEQUENCE [LARGE SCALE GENOMIC DNA]</scope>
    <source>
        <strain evidence="1 2">DSM 45274</strain>
    </source>
</reference>
<accession>A0A0G3H107</accession>
<dbReference type="RefSeq" id="WP_047262471.1">
    <property type="nucleotide sequence ID" value="NZ_CP011542.1"/>
</dbReference>
<name>A0A0G3H107_9CORY</name>
<reference evidence="2" key="2">
    <citation type="submission" date="2015-05" db="EMBL/GenBank/DDBJ databases">
        <title>Complete genome sequence of Corynebacterium mustelae DSM 45274, isolated from various tissues of a male ferret with lethal sepsis.</title>
        <authorList>
            <person name="Ruckert C."/>
            <person name="Albersmeier A."/>
            <person name="Winkler A."/>
            <person name="Tauch A."/>
        </authorList>
    </citation>
    <scope>NUCLEOTIDE SEQUENCE [LARGE SCALE GENOMIC DNA]</scope>
    <source>
        <strain evidence="2">DSM 45274</strain>
    </source>
</reference>
<organism evidence="1 2">
    <name type="scientific">Corynebacterium mustelae</name>
    <dbReference type="NCBI Taxonomy" id="571915"/>
    <lineage>
        <taxon>Bacteria</taxon>
        <taxon>Bacillati</taxon>
        <taxon>Actinomycetota</taxon>
        <taxon>Actinomycetes</taxon>
        <taxon>Mycobacteriales</taxon>
        <taxon>Corynebacteriaceae</taxon>
        <taxon>Corynebacterium</taxon>
    </lineage>
</organism>
<dbReference type="EMBL" id="CP011542">
    <property type="protein sequence ID" value="AKK06445.1"/>
    <property type="molecule type" value="Genomic_DNA"/>
</dbReference>
<gene>
    <name evidence="1" type="ORF">CMUST_10645</name>
</gene>
<evidence type="ECO:0000313" key="1">
    <source>
        <dbReference type="EMBL" id="AKK06445.1"/>
    </source>
</evidence>